<accession>A0A2H0KII6</accession>
<sequence>MKKILLLAAIFSGAVFLSGCAKKEPAETLPGQTAPTSIPTKPVEETIKERPYVSLNVSSDNHWLTIDIKNIRKEMTALEYELTYFADFEGNRIERGISSGGKPVELSNQTEFSKKLLLGSASCTTGACKYKYDENVNEGMLILTLIGSGGKEKYESAFRIQKGKEAKEGLSAGDGVFSLISTALPQNSLYLTISSVGIPVQLPEGVTAKSIPYGVFPNLAGKGTVSFKTSLIQASIYALSGKSWQKLETTFEPGKAAAGFSNTSLFILGE</sequence>
<evidence type="ECO:0000256" key="1">
    <source>
        <dbReference type="SAM" id="SignalP"/>
    </source>
</evidence>
<feature type="chain" id="PRO_5013775994" description="Lipoprotein" evidence="1">
    <location>
        <begin position="22"/>
        <end position="270"/>
    </location>
</feature>
<feature type="signal peptide" evidence="1">
    <location>
        <begin position="1"/>
        <end position="21"/>
    </location>
</feature>
<evidence type="ECO:0000313" key="3">
    <source>
        <dbReference type="Proteomes" id="UP000231371"/>
    </source>
</evidence>
<dbReference type="PROSITE" id="PS51257">
    <property type="entry name" value="PROKAR_LIPOPROTEIN"/>
    <property type="match status" value="1"/>
</dbReference>
<organism evidence="2 3">
    <name type="scientific">Candidatus Shapirobacteria bacterium CG11_big_fil_rev_8_21_14_0_20_40_12</name>
    <dbReference type="NCBI Taxonomy" id="1974889"/>
    <lineage>
        <taxon>Bacteria</taxon>
        <taxon>Candidatus Shapironibacteriota</taxon>
    </lineage>
</organism>
<evidence type="ECO:0008006" key="4">
    <source>
        <dbReference type="Google" id="ProtNLM"/>
    </source>
</evidence>
<comment type="caution">
    <text evidence="2">The sequence shown here is derived from an EMBL/GenBank/DDBJ whole genome shotgun (WGS) entry which is preliminary data.</text>
</comment>
<evidence type="ECO:0000313" key="2">
    <source>
        <dbReference type="EMBL" id="PIQ70194.1"/>
    </source>
</evidence>
<gene>
    <name evidence="2" type="ORF">COV89_01885</name>
</gene>
<proteinExistence type="predicted"/>
<name>A0A2H0KII6_9BACT</name>
<dbReference type="Proteomes" id="UP000231371">
    <property type="component" value="Unassembled WGS sequence"/>
</dbReference>
<dbReference type="AlphaFoldDB" id="A0A2H0KII6"/>
<protein>
    <recommendedName>
        <fullName evidence="4">Lipoprotein</fullName>
    </recommendedName>
</protein>
<reference evidence="2 3" key="1">
    <citation type="submission" date="2017-09" db="EMBL/GenBank/DDBJ databases">
        <title>Depth-based differentiation of microbial function through sediment-hosted aquifers and enrichment of novel symbionts in the deep terrestrial subsurface.</title>
        <authorList>
            <person name="Probst A.J."/>
            <person name="Ladd B."/>
            <person name="Jarett J.K."/>
            <person name="Geller-Mcgrath D.E."/>
            <person name="Sieber C.M."/>
            <person name="Emerson J.B."/>
            <person name="Anantharaman K."/>
            <person name="Thomas B.C."/>
            <person name="Malmstrom R."/>
            <person name="Stieglmeier M."/>
            <person name="Klingl A."/>
            <person name="Woyke T."/>
            <person name="Ryan C.M."/>
            <person name="Banfield J.F."/>
        </authorList>
    </citation>
    <scope>NUCLEOTIDE SEQUENCE [LARGE SCALE GENOMIC DNA]</scope>
    <source>
        <strain evidence="2">CG11_big_fil_rev_8_21_14_0_20_40_12</strain>
    </source>
</reference>
<keyword evidence="1" id="KW-0732">Signal</keyword>
<dbReference type="EMBL" id="PCVI01000028">
    <property type="protein sequence ID" value="PIQ70194.1"/>
    <property type="molecule type" value="Genomic_DNA"/>
</dbReference>